<evidence type="ECO:0000313" key="2">
    <source>
        <dbReference type="EMBL" id="KAL3786892.1"/>
    </source>
</evidence>
<sequence length="547" mass="60986">MDNNAPAASACGDTATEAGQLKSDPVAVSFTVGNTYRRLSPSEASYDKLTGRHLKIHDWTLYVDILPGQDPDIIERVTFDMRDNSFVTKAFTCHCPIRIRDSLGSAFIGQISGGNNQNNSQERQIGQPTSEGEKAEPSATTRPHPNQSRWRFSTRQQTYGPVDVQITIRGRGGCRCTVPYTIVLNPGGNECPDGSLPLFVEKRPHQQLKPLKMMDTAFSIEMYFGLDGSIPASSSLYETAKSVYARSKISIKVILENGRTEDFPNKQVSAASMPWLVTLAQPASTSTSHGGSKDIASNIISISSPDLAGGHGLNECYKIIEGLPSSCIISSTSVPSSSAHNTSLHVKIDMTTLSFQEIVKVCQNFVKYEEAMDSFVSWYRREDRSESCRSNKQAVEGNTNKERNVRISKCETMEDLINCMNPVVTHHYKLHLRRAVVGNTQGAANPKVAMEFRHHASSEDKTTVTHWIRFCAAFVRNSSRLRSPMALKGTTSLEEEFDLLFEYIIKDRALRNYYKEKRDAFTREDDLKCIREDDRKSSDEMSISDES</sequence>
<dbReference type="Proteomes" id="UP001530315">
    <property type="component" value="Unassembled WGS sequence"/>
</dbReference>
<dbReference type="EMBL" id="JALLAZ020000807">
    <property type="protein sequence ID" value="KAL3786892.1"/>
    <property type="molecule type" value="Genomic_DNA"/>
</dbReference>
<feature type="compositionally biased region" description="Low complexity" evidence="1">
    <location>
        <begin position="112"/>
        <end position="121"/>
    </location>
</feature>
<reference evidence="2 3" key="1">
    <citation type="submission" date="2024-10" db="EMBL/GenBank/DDBJ databases">
        <title>Updated reference genomes for cyclostephanoid diatoms.</title>
        <authorList>
            <person name="Roberts W.R."/>
            <person name="Alverson A.J."/>
        </authorList>
    </citation>
    <scope>NUCLEOTIDE SEQUENCE [LARGE SCALE GENOMIC DNA]</scope>
    <source>
        <strain evidence="2 3">AJA276-08</strain>
    </source>
</reference>
<accession>A0ABD3PG49</accession>
<dbReference type="AlphaFoldDB" id="A0ABD3PG49"/>
<dbReference type="PANTHER" id="PTHR36847:SF1">
    <property type="entry name" value="AMIDOLIGASE ENZYME"/>
    <property type="match status" value="1"/>
</dbReference>
<evidence type="ECO:0000313" key="3">
    <source>
        <dbReference type="Proteomes" id="UP001530315"/>
    </source>
</evidence>
<organism evidence="2 3">
    <name type="scientific">Stephanodiscus triporus</name>
    <dbReference type="NCBI Taxonomy" id="2934178"/>
    <lineage>
        <taxon>Eukaryota</taxon>
        <taxon>Sar</taxon>
        <taxon>Stramenopiles</taxon>
        <taxon>Ochrophyta</taxon>
        <taxon>Bacillariophyta</taxon>
        <taxon>Coscinodiscophyceae</taxon>
        <taxon>Thalassiosirophycidae</taxon>
        <taxon>Stephanodiscales</taxon>
        <taxon>Stephanodiscaceae</taxon>
        <taxon>Stephanodiscus</taxon>
    </lineage>
</organism>
<keyword evidence="3" id="KW-1185">Reference proteome</keyword>
<name>A0ABD3PG49_9STRA</name>
<comment type="caution">
    <text evidence="2">The sequence shown here is derived from an EMBL/GenBank/DDBJ whole genome shotgun (WGS) entry which is preliminary data.</text>
</comment>
<evidence type="ECO:0000256" key="1">
    <source>
        <dbReference type="SAM" id="MobiDB-lite"/>
    </source>
</evidence>
<protein>
    <submittedName>
        <fullName evidence="2">Uncharacterized protein</fullName>
    </submittedName>
</protein>
<proteinExistence type="predicted"/>
<dbReference type="PANTHER" id="PTHR36847">
    <property type="entry name" value="AMIDOLIGASE ENZYME"/>
    <property type="match status" value="1"/>
</dbReference>
<gene>
    <name evidence="2" type="ORF">ACHAW5_006971</name>
</gene>
<feature type="compositionally biased region" description="Polar residues" evidence="1">
    <location>
        <begin position="138"/>
        <end position="154"/>
    </location>
</feature>
<feature type="region of interest" description="Disordered" evidence="1">
    <location>
        <begin position="112"/>
        <end position="154"/>
    </location>
</feature>